<sequence length="40" mass="4680">MFIQADLEHGYLSASPSMLDKVNRVIFCDLRILRRIIESE</sequence>
<evidence type="ECO:0000313" key="1">
    <source>
        <dbReference type="EMBL" id="CAI2381938.1"/>
    </source>
</evidence>
<gene>
    <name evidence="1" type="ORF">ECRASSUSDP1_LOCUS23404</name>
</gene>
<evidence type="ECO:0000313" key="2">
    <source>
        <dbReference type="Proteomes" id="UP001295684"/>
    </source>
</evidence>
<dbReference type="EMBL" id="CAMPGE010024072">
    <property type="protein sequence ID" value="CAI2381938.1"/>
    <property type="molecule type" value="Genomic_DNA"/>
</dbReference>
<organism evidence="1 2">
    <name type="scientific">Euplotes crassus</name>
    <dbReference type="NCBI Taxonomy" id="5936"/>
    <lineage>
        <taxon>Eukaryota</taxon>
        <taxon>Sar</taxon>
        <taxon>Alveolata</taxon>
        <taxon>Ciliophora</taxon>
        <taxon>Intramacronucleata</taxon>
        <taxon>Spirotrichea</taxon>
        <taxon>Hypotrichia</taxon>
        <taxon>Euplotida</taxon>
        <taxon>Euplotidae</taxon>
        <taxon>Moneuplotes</taxon>
    </lineage>
</organism>
<reference evidence="1" key="1">
    <citation type="submission" date="2023-07" db="EMBL/GenBank/DDBJ databases">
        <authorList>
            <consortium name="AG Swart"/>
            <person name="Singh M."/>
            <person name="Singh A."/>
            <person name="Seah K."/>
            <person name="Emmerich C."/>
        </authorList>
    </citation>
    <scope>NUCLEOTIDE SEQUENCE</scope>
    <source>
        <strain evidence="1">DP1</strain>
    </source>
</reference>
<dbReference type="Proteomes" id="UP001295684">
    <property type="component" value="Unassembled WGS sequence"/>
</dbReference>
<comment type="caution">
    <text evidence="1">The sequence shown here is derived from an EMBL/GenBank/DDBJ whole genome shotgun (WGS) entry which is preliminary data.</text>
</comment>
<protein>
    <submittedName>
        <fullName evidence="1">Uncharacterized protein</fullName>
    </submittedName>
</protein>
<dbReference type="AlphaFoldDB" id="A0AAD2D743"/>
<name>A0AAD2D743_EUPCR</name>
<accession>A0AAD2D743</accession>
<proteinExistence type="predicted"/>
<keyword evidence="2" id="KW-1185">Reference proteome</keyword>